<dbReference type="EMBL" id="CP000302">
    <property type="protein sequence ID" value="ABE55145.1"/>
    <property type="molecule type" value="Genomic_DNA"/>
</dbReference>
<dbReference type="InterPro" id="IPR001633">
    <property type="entry name" value="EAL_dom"/>
</dbReference>
<dbReference type="STRING" id="318161.Sden_1862"/>
<feature type="domain" description="EAL" evidence="2">
    <location>
        <begin position="388"/>
        <end position="631"/>
    </location>
</feature>
<dbReference type="SUPFAM" id="SSF141868">
    <property type="entry name" value="EAL domain-like"/>
    <property type="match status" value="1"/>
</dbReference>
<gene>
    <name evidence="4" type="ordered locus">Sden_1862</name>
</gene>
<dbReference type="SUPFAM" id="SSF55073">
    <property type="entry name" value="Nucleotide cyclase"/>
    <property type="match status" value="1"/>
</dbReference>
<dbReference type="Proteomes" id="UP000001982">
    <property type="component" value="Chromosome"/>
</dbReference>
<dbReference type="RefSeq" id="WP_011496302.1">
    <property type="nucleotide sequence ID" value="NC_007954.1"/>
</dbReference>
<dbReference type="Gene3D" id="3.20.20.450">
    <property type="entry name" value="EAL domain"/>
    <property type="match status" value="1"/>
</dbReference>
<dbReference type="NCBIfam" id="TIGR00254">
    <property type="entry name" value="GGDEF"/>
    <property type="match status" value="1"/>
</dbReference>
<keyword evidence="1" id="KW-0812">Transmembrane</keyword>
<dbReference type="PROSITE" id="PS50887">
    <property type="entry name" value="GGDEF"/>
    <property type="match status" value="1"/>
</dbReference>
<evidence type="ECO:0000259" key="2">
    <source>
        <dbReference type="PROSITE" id="PS50883"/>
    </source>
</evidence>
<dbReference type="eggNOG" id="COG2200">
    <property type="taxonomic scope" value="Bacteria"/>
</dbReference>
<keyword evidence="1" id="KW-0472">Membrane</keyword>
<dbReference type="Pfam" id="PF00990">
    <property type="entry name" value="GGDEF"/>
    <property type="match status" value="1"/>
</dbReference>
<keyword evidence="5" id="KW-1185">Reference proteome</keyword>
<evidence type="ECO:0000313" key="5">
    <source>
        <dbReference type="Proteomes" id="UP000001982"/>
    </source>
</evidence>
<keyword evidence="1" id="KW-1133">Transmembrane helix</keyword>
<dbReference type="PANTHER" id="PTHR33121:SF79">
    <property type="entry name" value="CYCLIC DI-GMP PHOSPHODIESTERASE PDED-RELATED"/>
    <property type="match status" value="1"/>
</dbReference>
<dbReference type="OrthoDB" id="5894408at2"/>
<dbReference type="eggNOG" id="COG2199">
    <property type="taxonomic scope" value="Bacteria"/>
</dbReference>
<dbReference type="AlphaFoldDB" id="Q12N31"/>
<accession>Q12N31</accession>
<dbReference type="Gene3D" id="3.30.70.270">
    <property type="match status" value="1"/>
</dbReference>
<proteinExistence type="predicted"/>
<feature type="transmembrane region" description="Helical" evidence="1">
    <location>
        <begin position="132"/>
        <end position="153"/>
    </location>
</feature>
<evidence type="ECO:0000256" key="1">
    <source>
        <dbReference type="SAM" id="Phobius"/>
    </source>
</evidence>
<evidence type="ECO:0000313" key="4">
    <source>
        <dbReference type="EMBL" id="ABE55145.1"/>
    </source>
</evidence>
<dbReference type="InterPro" id="IPR035919">
    <property type="entry name" value="EAL_sf"/>
</dbReference>
<sequence>MGLSRSVQLMLFIVFTVLLGCSYLSAQQQINLSSKQAVNQAAKNIAKFRDWQSDGKSLYQALSQDDSFQFFQFIHGTDGSLNFTHGSLAENQENVIGNMFSLDLDSTAEFPQARLQIRLDKNKVLAAEFNGLSHFIVFILLAYLVLSLMFAVFMRLHKQRIVYAAECIKHMSELSFDAIETSRLTGSLIPIGDALEYCRAGLKLSLDKVKRENEALTKAAYQDPLTGFATRQRFTQHLDVIANLHQEKSGLFAMIKATELGNINQLFGRSAGDDYLAKVATCIRKAAQDYTQFDIYRISSGDFAVIFPDIPLKESAKFIDNLKLHLDEYGQSTNVDAVAHAGVIPYQGQTKAAALLSLADTAVSIAQTLGPNRSHIIEKQDEQQNSGDHHWRNTINELIQKKSIIFHQQPIQPSQHNVEVYRELLTRFMNAQGDVLPTTSVIAMAERYGLHTELDSMIVNQVLKLLSKNPSITGKFGVNISASSILQDSFVFWLRDILSKHAQLASRIIFEVNEVGMQTNLAASQRFVSEMHKVGSKVAVERFGLGFTSFKFFREVRPDYIKLDSSYSDGIEQDNNNRFFIRMIVDIAKRISIKVIATGVERQDEKLTLEKLLLDGLQGYYIAKPEKIITP</sequence>
<dbReference type="PROSITE" id="PS51257">
    <property type="entry name" value="PROKAR_LIPOPROTEIN"/>
    <property type="match status" value="1"/>
</dbReference>
<dbReference type="CDD" id="cd01948">
    <property type="entry name" value="EAL"/>
    <property type="match status" value="1"/>
</dbReference>
<dbReference type="InterPro" id="IPR050706">
    <property type="entry name" value="Cyclic-di-GMP_PDE-like"/>
</dbReference>
<evidence type="ECO:0000259" key="3">
    <source>
        <dbReference type="PROSITE" id="PS50887"/>
    </source>
</evidence>
<dbReference type="SMART" id="SM00267">
    <property type="entry name" value="GGDEF"/>
    <property type="match status" value="1"/>
</dbReference>
<dbReference type="HOGENOM" id="CLU_000445_109_3_6"/>
<dbReference type="SMART" id="SM00052">
    <property type="entry name" value="EAL"/>
    <property type="match status" value="1"/>
</dbReference>
<dbReference type="GO" id="GO:0071111">
    <property type="term" value="F:cyclic-guanylate-specific phosphodiesterase activity"/>
    <property type="evidence" value="ECO:0007669"/>
    <property type="project" value="InterPro"/>
</dbReference>
<name>Q12N31_SHEDO</name>
<dbReference type="InterPro" id="IPR029787">
    <property type="entry name" value="Nucleotide_cyclase"/>
</dbReference>
<dbReference type="PANTHER" id="PTHR33121">
    <property type="entry name" value="CYCLIC DI-GMP PHOSPHODIESTERASE PDEF"/>
    <property type="match status" value="1"/>
</dbReference>
<dbReference type="KEGG" id="sdn:Sden_1862"/>
<feature type="domain" description="GGDEF" evidence="3">
    <location>
        <begin position="248"/>
        <end position="379"/>
    </location>
</feature>
<dbReference type="InterPro" id="IPR043128">
    <property type="entry name" value="Rev_trsase/Diguanyl_cyclase"/>
</dbReference>
<protein>
    <submittedName>
        <fullName evidence="4">Diguanylate cyclase/phosphodiesterase</fullName>
    </submittedName>
</protein>
<dbReference type="Pfam" id="PF00563">
    <property type="entry name" value="EAL"/>
    <property type="match status" value="1"/>
</dbReference>
<organism evidence="4 5">
    <name type="scientific">Shewanella denitrificans (strain OS217 / ATCC BAA-1090 / DSM 15013)</name>
    <dbReference type="NCBI Taxonomy" id="318161"/>
    <lineage>
        <taxon>Bacteria</taxon>
        <taxon>Pseudomonadati</taxon>
        <taxon>Pseudomonadota</taxon>
        <taxon>Gammaproteobacteria</taxon>
        <taxon>Alteromonadales</taxon>
        <taxon>Shewanellaceae</taxon>
        <taxon>Shewanella</taxon>
    </lineage>
</organism>
<reference evidence="4 5" key="1">
    <citation type="submission" date="2006-03" db="EMBL/GenBank/DDBJ databases">
        <title>Complete sequence of Shewanella denitrificans OS217.</title>
        <authorList>
            <consortium name="US DOE Joint Genome Institute"/>
            <person name="Copeland A."/>
            <person name="Lucas S."/>
            <person name="Lapidus A."/>
            <person name="Barry K."/>
            <person name="Detter J.C."/>
            <person name="Glavina del Rio T."/>
            <person name="Hammon N."/>
            <person name="Israni S."/>
            <person name="Dalin E."/>
            <person name="Tice H."/>
            <person name="Pitluck S."/>
            <person name="Brettin T."/>
            <person name="Bruce D."/>
            <person name="Han C."/>
            <person name="Tapia R."/>
            <person name="Gilna P."/>
            <person name="Kiss H."/>
            <person name="Schmutz J."/>
            <person name="Larimer F."/>
            <person name="Land M."/>
            <person name="Hauser L."/>
            <person name="Kyrpides N."/>
            <person name="Lykidis A."/>
            <person name="Richardson P."/>
        </authorList>
    </citation>
    <scope>NUCLEOTIDE SEQUENCE [LARGE SCALE GENOMIC DNA]</scope>
    <source>
        <strain evidence="5">OS217 / ATCC BAA-1090 / DSM 15013</strain>
    </source>
</reference>
<dbReference type="PROSITE" id="PS50883">
    <property type="entry name" value="EAL"/>
    <property type="match status" value="1"/>
</dbReference>
<dbReference type="InterPro" id="IPR000160">
    <property type="entry name" value="GGDEF_dom"/>
</dbReference>